<evidence type="ECO:0000256" key="6">
    <source>
        <dbReference type="ARBA" id="ARBA00022989"/>
    </source>
</evidence>
<keyword evidence="2 8" id="KW-1003">Cell membrane</keyword>
<dbReference type="Proteomes" id="UP000229574">
    <property type="component" value="Unassembled WGS sequence"/>
</dbReference>
<evidence type="ECO:0000256" key="3">
    <source>
        <dbReference type="ARBA" id="ARBA00022692"/>
    </source>
</evidence>
<keyword evidence="5 8" id="KW-0573">Peptidoglycan synthesis</keyword>
<feature type="transmembrane region" description="Helical" evidence="8">
    <location>
        <begin position="422"/>
        <end position="447"/>
    </location>
</feature>
<feature type="transmembrane region" description="Helical" evidence="8">
    <location>
        <begin position="149"/>
        <end position="167"/>
    </location>
</feature>
<feature type="transmembrane region" description="Helical" evidence="8">
    <location>
        <begin position="98"/>
        <end position="124"/>
    </location>
</feature>
<sequence>MFKRLMQNSKNLISKENSSILSAAAIIMFATLVSALLGFIRTRLLISYFFANKSVLDVFWAAFRIPDTIFQILIVGALSSAFIPVFSRYLEREKREEASLVASSMMNTVVGVMLVLTLIILIWAEPLCRLVAGGFDAEQIAQMARMTRIMALAQVLFGFSSFITGIIQSHKRFLIPAFAPSLYNVGIIIGTVFFSRSLGIMGPALGVVLGALLHLLAQIPLAIKLGFTYRPIIHKHPAILEMTRLMIPRMITLSLAQIEQTTLIAFSSWLSSGTVTIITIAQQLTNLPIRLIGVTIGQASLPFFAKETAKNNLLGLAKMVNDSILQMLYLALPASAIILVLRIPLVRLAYGAGSFPWVETVTTGKLVAMFALAIAAGSLSHIIVRVFYALHDTKTPFFINLVSTTLNVGLSYYLLFVLKTGIVGMAFAITLADILETTILTVVLYKVAQFSLSEIARPFLKMLLAAAITALSLWVPLRVLDQLIFDTTHTFPLILLTLTVLVIGLTVYVCLSYLLNIRELEVFVALAKKIGDWQKALGSSTESLESSENPV</sequence>
<reference evidence="11" key="1">
    <citation type="submission" date="2017-09" db="EMBL/GenBank/DDBJ databases">
        <title>Depth-based differentiation of microbial function through sediment-hosted aquifers and enrichment of novel symbionts in the deep terrestrial subsurface.</title>
        <authorList>
            <person name="Probst A.J."/>
            <person name="Ladd B."/>
            <person name="Jarett J.K."/>
            <person name="Geller-Mcgrath D.E."/>
            <person name="Sieber C.M.K."/>
            <person name="Emerson J.B."/>
            <person name="Anantharaman K."/>
            <person name="Thomas B.C."/>
            <person name="Malmstrom R."/>
            <person name="Stieglmeier M."/>
            <person name="Klingl A."/>
            <person name="Woyke T."/>
            <person name="Ryan C.M."/>
            <person name="Banfield J.F."/>
        </authorList>
    </citation>
    <scope>NUCLEOTIDE SEQUENCE [LARGE SCALE GENOMIC DNA]</scope>
</reference>
<dbReference type="EMBL" id="PEYY01000001">
    <property type="protein sequence ID" value="PIS18293.1"/>
    <property type="molecule type" value="Genomic_DNA"/>
</dbReference>
<dbReference type="PANTHER" id="PTHR47019:SF1">
    <property type="entry name" value="LIPID II FLIPPASE MURJ"/>
    <property type="match status" value="1"/>
</dbReference>
<accession>A0A2H0X039</accession>
<feature type="transmembrane region" description="Helical" evidence="8">
    <location>
        <begin position="459"/>
        <end position="477"/>
    </location>
</feature>
<dbReference type="UniPathway" id="UPA00219"/>
<keyword evidence="8 9" id="KW-0813">Transport</keyword>
<evidence type="ECO:0000256" key="7">
    <source>
        <dbReference type="ARBA" id="ARBA00023136"/>
    </source>
</evidence>
<evidence type="ECO:0000256" key="1">
    <source>
        <dbReference type="ARBA" id="ARBA00004651"/>
    </source>
</evidence>
<dbReference type="PIRSF" id="PIRSF002869">
    <property type="entry name" value="MviN"/>
    <property type="match status" value="1"/>
</dbReference>
<gene>
    <name evidence="10" type="primary">mviN</name>
    <name evidence="8" type="synonym">murJ</name>
    <name evidence="10" type="ORF">COT54_00010</name>
</gene>
<comment type="pathway">
    <text evidence="8">Cell wall biogenesis; peptidoglycan biosynthesis.</text>
</comment>
<evidence type="ECO:0000313" key="11">
    <source>
        <dbReference type="Proteomes" id="UP000229574"/>
    </source>
</evidence>
<comment type="similarity">
    <text evidence="8 9">Belongs to the MurJ/MviN family.</text>
</comment>
<protein>
    <recommendedName>
        <fullName evidence="8">Probable lipid II flippase MurJ</fullName>
    </recommendedName>
</protein>
<comment type="caution">
    <text evidence="10">The sequence shown here is derived from an EMBL/GenBank/DDBJ whole genome shotgun (WGS) entry which is preliminary data.</text>
</comment>
<evidence type="ECO:0000256" key="4">
    <source>
        <dbReference type="ARBA" id="ARBA00022960"/>
    </source>
</evidence>
<dbReference type="GO" id="GO:0034204">
    <property type="term" value="P:lipid translocation"/>
    <property type="evidence" value="ECO:0007669"/>
    <property type="project" value="TreeGrafter"/>
</dbReference>
<keyword evidence="4 8" id="KW-0133">Cell shape</keyword>
<proteinExistence type="inferred from homology"/>
<keyword evidence="3 8" id="KW-0812">Transmembrane</keyword>
<evidence type="ECO:0000256" key="9">
    <source>
        <dbReference type="PIRNR" id="PIRNR002869"/>
    </source>
</evidence>
<comment type="subcellular location">
    <subcellularLocation>
        <location evidence="1 8">Cell membrane</location>
        <topology evidence="1 8">Multi-pass membrane protein</topology>
    </subcellularLocation>
</comment>
<keyword evidence="7 8" id="KW-0472">Membrane</keyword>
<evidence type="ECO:0000256" key="2">
    <source>
        <dbReference type="ARBA" id="ARBA00022475"/>
    </source>
</evidence>
<keyword evidence="6 8" id="KW-1133">Transmembrane helix</keyword>
<evidence type="ECO:0000256" key="8">
    <source>
        <dbReference type="HAMAP-Rule" id="MF_02078"/>
    </source>
</evidence>
<evidence type="ECO:0000313" key="10">
    <source>
        <dbReference type="EMBL" id="PIS18293.1"/>
    </source>
</evidence>
<feature type="transmembrane region" description="Helical" evidence="8">
    <location>
        <begin position="20"/>
        <end position="40"/>
    </location>
</feature>
<evidence type="ECO:0000256" key="5">
    <source>
        <dbReference type="ARBA" id="ARBA00022984"/>
    </source>
</evidence>
<dbReference type="GO" id="GO:0009252">
    <property type="term" value="P:peptidoglycan biosynthetic process"/>
    <property type="evidence" value="ECO:0007669"/>
    <property type="project" value="UniProtKB-UniRule"/>
</dbReference>
<comment type="function">
    <text evidence="8 9">Involved in peptidoglycan biosynthesis. Transports lipid-linked peptidoglycan precursors from the inner to the outer leaflet of the cytoplasmic membrane.</text>
</comment>
<dbReference type="PANTHER" id="PTHR47019">
    <property type="entry name" value="LIPID II FLIPPASE MURJ"/>
    <property type="match status" value="1"/>
</dbReference>
<dbReference type="CDD" id="cd13123">
    <property type="entry name" value="MATE_MurJ_like"/>
    <property type="match status" value="1"/>
</dbReference>
<dbReference type="GO" id="GO:0008360">
    <property type="term" value="P:regulation of cell shape"/>
    <property type="evidence" value="ECO:0007669"/>
    <property type="project" value="UniProtKB-UniRule"/>
</dbReference>
<feature type="transmembrane region" description="Helical" evidence="8">
    <location>
        <begin position="489"/>
        <end position="511"/>
    </location>
</feature>
<feature type="transmembrane region" description="Helical" evidence="8">
    <location>
        <begin position="327"/>
        <end position="346"/>
    </location>
</feature>
<feature type="transmembrane region" description="Helical" evidence="8">
    <location>
        <begin position="174"/>
        <end position="194"/>
    </location>
</feature>
<feature type="transmembrane region" description="Helical" evidence="8">
    <location>
        <begin position="200"/>
        <end position="223"/>
    </location>
</feature>
<dbReference type="PRINTS" id="PR01806">
    <property type="entry name" value="VIRFACTRMVIN"/>
</dbReference>
<dbReference type="InterPro" id="IPR051050">
    <property type="entry name" value="Lipid_II_flippase_MurJ/MviN"/>
</dbReference>
<feature type="transmembrane region" description="Helical" evidence="8">
    <location>
        <begin position="397"/>
        <end position="416"/>
    </location>
</feature>
<dbReference type="GO" id="GO:0005886">
    <property type="term" value="C:plasma membrane"/>
    <property type="evidence" value="ECO:0007669"/>
    <property type="project" value="UniProtKB-SubCell"/>
</dbReference>
<feature type="transmembrane region" description="Helical" evidence="8">
    <location>
        <begin position="366"/>
        <end position="390"/>
    </location>
</feature>
<dbReference type="Pfam" id="PF03023">
    <property type="entry name" value="MurJ"/>
    <property type="match status" value="1"/>
</dbReference>
<organism evidence="10 11">
    <name type="scientific">Candidatus Collierbacteria bacterium CG09_land_8_20_14_0_10_46_12</name>
    <dbReference type="NCBI Taxonomy" id="1974533"/>
    <lineage>
        <taxon>Bacteria</taxon>
        <taxon>Candidatus Collieribacteriota</taxon>
    </lineage>
</organism>
<name>A0A2H0X039_9BACT</name>
<dbReference type="HAMAP" id="MF_02078">
    <property type="entry name" value="MurJ_MviN"/>
    <property type="match status" value="1"/>
</dbReference>
<feature type="transmembrane region" description="Helical" evidence="8">
    <location>
        <begin position="69"/>
        <end position="86"/>
    </location>
</feature>
<dbReference type="AlphaFoldDB" id="A0A2H0X039"/>
<keyword evidence="8 9" id="KW-0961">Cell wall biogenesis/degradation</keyword>
<dbReference type="NCBIfam" id="TIGR01695">
    <property type="entry name" value="murJ_mviN"/>
    <property type="match status" value="1"/>
</dbReference>
<dbReference type="InterPro" id="IPR004268">
    <property type="entry name" value="MurJ"/>
</dbReference>
<dbReference type="GO" id="GO:0071555">
    <property type="term" value="P:cell wall organization"/>
    <property type="evidence" value="ECO:0007669"/>
    <property type="project" value="UniProtKB-UniRule"/>
</dbReference>
<dbReference type="GO" id="GO:0015648">
    <property type="term" value="F:lipid-linked peptidoglycan transporter activity"/>
    <property type="evidence" value="ECO:0007669"/>
    <property type="project" value="UniProtKB-UniRule"/>
</dbReference>